<dbReference type="Proteomes" id="UP000530660">
    <property type="component" value="Unassembled WGS sequence"/>
</dbReference>
<reference evidence="1 2" key="1">
    <citation type="journal article" date="2020" name="J. Phycol.">
        <title>Comparative genome analysis reveals Cyanidiococcus gen. nov., a new extremophilic red algal genus sister to Cyanidioschyzon (Cyanidioschyzonaceae, Rhodophyta).</title>
        <authorList>
            <person name="Liu S.-L."/>
            <person name="Chiang Y.-R."/>
            <person name="Yoon H.S."/>
            <person name="Fu H.-Y."/>
        </authorList>
    </citation>
    <scope>NUCLEOTIDE SEQUENCE [LARGE SCALE GENOMIC DNA]</scope>
    <source>
        <strain evidence="1 2">THAL066</strain>
    </source>
</reference>
<dbReference type="EMBL" id="VWRR01000005">
    <property type="protein sequence ID" value="KAF6003975.1"/>
    <property type="molecule type" value="Genomic_DNA"/>
</dbReference>
<organism evidence="1 2">
    <name type="scientific">Cyanidiococcus yangmingshanensis</name>
    <dbReference type="NCBI Taxonomy" id="2690220"/>
    <lineage>
        <taxon>Eukaryota</taxon>
        <taxon>Rhodophyta</taxon>
        <taxon>Bangiophyceae</taxon>
        <taxon>Cyanidiales</taxon>
        <taxon>Cyanidiaceae</taxon>
        <taxon>Cyanidiococcus</taxon>
    </lineage>
</organism>
<keyword evidence="2" id="KW-1185">Reference proteome</keyword>
<protein>
    <submittedName>
        <fullName evidence="1">Uncharacterized protein</fullName>
    </submittedName>
</protein>
<accession>A0A7J7ILH0</accession>
<sequence length="108" mass="12010">MPSMDYGHHKHTSSSTYALFSITSSNDQDMCRTLKSHIIDSSAARAPTALFVWNCQSAAALAGLGCGHTGRPRPVVAWFHSMHFRFRPQTVTEAFLQRMATGYRAYCP</sequence>
<evidence type="ECO:0000313" key="2">
    <source>
        <dbReference type="Proteomes" id="UP000530660"/>
    </source>
</evidence>
<name>A0A7J7ILH0_9RHOD</name>
<evidence type="ECO:0000313" key="1">
    <source>
        <dbReference type="EMBL" id="KAF6003975.1"/>
    </source>
</evidence>
<gene>
    <name evidence="1" type="ORF">F1559_004565</name>
</gene>
<dbReference type="AlphaFoldDB" id="A0A7J7ILH0"/>
<comment type="caution">
    <text evidence="1">The sequence shown here is derived from an EMBL/GenBank/DDBJ whole genome shotgun (WGS) entry which is preliminary data.</text>
</comment>
<proteinExistence type="predicted"/>